<accession>A0A1H8XTC7</accession>
<evidence type="ECO:0000313" key="3">
    <source>
        <dbReference type="Proteomes" id="UP000198847"/>
    </source>
</evidence>
<gene>
    <name evidence="2" type="ORF">SAMN04490178_12948</name>
</gene>
<dbReference type="PANTHER" id="PTHR42956">
    <property type="entry name" value="NITROGENASE IRON-MOLYBDENUM COFACTOR BIOSYNTHESIS PROTEIN NIFE"/>
    <property type="match status" value="1"/>
</dbReference>
<feature type="domain" description="Nitrogenase/oxidoreductase component 1" evidence="1">
    <location>
        <begin position="12"/>
        <end position="427"/>
    </location>
</feature>
<name>A0A1H8XTC7_9FIRM</name>
<dbReference type="OrthoDB" id="9802175at2"/>
<sequence length="444" mass="48688">MSRIIESCRNHCALLGAIQTVRAVEGLLPIVHSTAGCGRQEELGLGKQGGYQGQRAALPSSNVREKQIVFGGASRLREQIKNTVKTIEADAYVVLSGCATELVGDDIPAMAKEAREQGYPVLQVAAPGFKGDVHQGYEAVVQGLLAYAAGLAPAQKHTQRGLINLLGIIPGQDVFWQGNLLALDALLQQAGLRANRLFGLGQTIDNWTAAASAELTLVLSPWGRKAAVYLEEKAGVPYLEVSRLPVGFTATQRFLQQLGERVRLPEQTLTGLYAREEQRQNYYLNQLAAVYYAAGVQREFAVVGESSFILGLQEFLTGTAGLIPKLLIVTDPLAKEEQRRLQEWLEPELALWETELAFSEDRQDIVTSLSRHKVELVLGSSLEQAWAGQQQLPFLPVSFPAGDQFWLSRSYLGLDGAVTLLEDLVGQIRQSRRQDDHKDKECVS</sequence>
<protein>
    <submittedName>
        <fullName evidence="2">Nitrogenase molybdenum-iron protein beta chain</fullName>
    </submittedName>
</protein>
<dbReference type="EMBL" id="FODY01000029">
    <property type="protein sequence ID" value="SEP43086.1"/>
    <property type="molecule type" value="Genomic_DNA"/>
</dbReference>
<dbReference type="InterPro" id="IPR000510">
    <property type="entry name" value="Nase/OxRdtase_comp1"/>
</dbReference>
<dbReference type="STRING" id="112903.SAMN04490178_12948"/>
<dbReference type="InterPro" id="IPR049939">
    <property type="entry name" value="NifE-like"/>
</dbReference>
<dbReference type="Gene3D" id="3.40.50.1980">
    <property type="entry name" value="Nitrogenase molybdenum iron protein domain"/>
    <property type="match status" value="3"/>
</dbReference>
<dbReference type="RefSeq" id="WP_091751020.1">
    <property type="nucleotide sequence ID" value="NZ_FODY01000029.1"/>
</dbReference>
<dbReference type="Pfam" id="PF00148">
    <property type="entry name" value="Oxidored_nitro"/>
    <property type="match status" value="1"/>
</dbReference>
<dbReference type="Proteomes" id="UP000198847">
    <property type="component" value="Unassembled WGS sequence"/>
</dbReference>
<dbReference type="GO" id="GO:0016491">
    <property type="term" value="F:oxidoreductase activity"/>
    <property type="evidence" value="ECO:0007669"/>
    <property type="project" value="InterPro"/>
</dbReference>
<keyword evidence="3" id="KW-1185">Reference proteome</keyword>
<reference evidence="2 3" key="1">
    <citation type="submission" date="2016-10" db="EMBL/GenBank/DDBJ databases">
        <authorList>
            <person name="de Groot N.N."/>
        </authorList>
    </citation>
    <scope>NUCLEOTIDE SEQUENCE [LARGE SCALE GENOMIC DNA]</scope>
    <source>
        <strain evidence="2 3">DSM 13305</strain>
    </source>
</reference>
<evidence type="ECO:0000259" key="1">
    <source>
        <dbReference type="Pfam" id="PF00148"/>
    </source>
</evidence>
<dbReference type="SUPFAM" id="SSF53807">
    <property type="entry name" value="Helical backbone' metal receptor"/>
    <property type="match status" value="1"/>
</dbReference>
<organism evidence="2 3">
    <name type="scientific">Propionispora vibrioides</name>
    <dbReference type="NCBI Taxonomy" id="112903"/>
    <lineage>
        <taxon>Bacteria</taxon>
        <taxon>Bacillati</taxon>
        <taxon>Bacillota</taxon>
        <taxon>Negativicutes</taxon>
        <taxon>Selenomonadales</taxon>
        <taxon>Sporomusaceae</taxon>
        <taxon>Propionispora</taxon>
    </lineage>
</organism>
<evidence type="ECO:0000313" key="2">
    <source>
        <dbReference type="EMBL" id="SEP43086.1"/>
    </source>
</evidence>
<dbReference type="AlphaFoldDB" id="A0A1H8XTC7"/>
<dbReference type="PANTHER" id="PTHR42956:SF1">
    <property type="entry name" value="NITROGENASE IRON-MOLYBDENUM COFACTOR BIOSYNTHESIS PROTEIN NIFE"/>
    <property type="match status" value="1"/>
</dbReference>
<proteinExistence type="predicted"/>